<dbReference type="EMBL" id="CP111017">
    <property type="protein sequence ID" value="WAR07158.1"/>
    <property type="molecule type" value="Genomic_DNA"/>
</dbReference>
<organism evidence="1 2">
    <name type="scientific">Mya arenaria</name>
    <name type="common">Soft-shell clam</name>
    <dbReference type="NCBI Taxonomy" id="6604"/>
    <lineage>
        <taxon>Eukaryota</taxon>
        <taxon>Metazoa</taxon>
        <taxon>Spiralia</taxon>
        <taxon>Lophotrochozoa</taxon>
        <taxon>Mollusca</taxon>
        <taxon>Bivalvia</taxon>
        <taxon>Autobranchia</taxon>
        <taxon>Heteroconchia</taxon>
        <taxon>Euheterodonta</taxon>
        <taxon>Imparidentia</taxon>
        <taxon>Neoheterodontei</taxon>
        <taxon>Myida</taxon>
        <taxon>Myoidea</taxon>
        <taxon>Myidae</taxon>
        <taxon>Mya</taxon>
    </lineage>
</organism>
<reference evidence="1" key="1">
    <citation type="submission" date="2022-11" db="EMBL/GenBank/DDBJ databases">
        <title>Centuries of genome instability and evolution in soft-shell clam transmissible cancer (bioRxiv).</title>
        <authorList>
            <person name="Hart S.F.M."/>
            <person name="Yonemitsu M.A."/>
            <person name="Giersch R.M."/>
            <person name="Beal B.F."/>
            <person name="Arriagada G."/>
            <person name="Davis B.W."/>
            <person name="Ostrander E.A."/>
            <person name="Goff S.P."/>
            <person name="Metzger M.J."/>
        </authorList>
    </citation>
    <scope>NUCLEOTIDE SEQUENCE</scope>
    <source>
        <strain evidence="1">MELC-2E11</strain>
        <tissue evidence="1">Siphon/mantle</tissue>
    </source>
</reference>
<gene>
    <name evidence="1" type="ORF">MAR_017116</name>
</gene>
<sequence length="341" mass="38327">MDPSSEPFSNKHMKRRLIEYFGERIFISESCGKSNVVTLRSEASKLIENCYKQSTRDNDETKKTKIIQTAAKLIKNDISEIESNQDIYPGSEEIENVDKCLSYLPESLRILLDILITGKDTDLKKSCNWPSYNTVYKSNIFTGAISVLLSSCICCLSHDCLCLIKIIVKDPIYSIPTNFAPLPESIVADMSYNIDMLWKMSWLFRPKTPQWNGVMQMVHAGSHPAVSTTMLLPMIDMDPSNESCIYSTLSFVTDLASAYNVDPIITFDQPLWYKAQMIIDTQSQSSPMSHIVCRLGGLHIQMSFLGTIGKIMTDSGLKELLETVYAENVVPHMLSGKASNQ</sequence>
<protein>
    <submittedName>
        <fullName evidence="1">Uncharacterized protein</fullName>
    </submittedName>
</protein>
<accession>A0ABY7EAU1</accession>
<name>A0ABY7EAU1_MYAAR</name>
<evidence type="ECO:0000313" key="1">
    <source>
        <dbReference type="EMBL" id="WAR07158.1"/>
    </source>
</evidence>
<dbReference type="PANTHER" id="PTHR46704:SF1">
    <property type="entry name" value="TELOMERE LENGTH REGULATION PROTEIN TEL2 HOMOLOG"/>
    <property type="match status" value="1"/>
</dbReference>
<evidence type="ECO:0000313" key="2">
    <source>
        <dbReference type="Proteomes" id="UP001164746"/>
    </source>
</evidence>
<dbReference type="PANTHER" id="PTHR46704">
    <property type="entry name" value="CXC DOMAIN-CONTAINING PROTEIN-RELATED"/>
    <property type="match status" value="1"/>
</dbReference>
<keyword evidence="2" id="KW-1185">Reference proteome</keyword>
<proteinExistence type="predicted"/>
<dbReference type="Proteomes" id="UP001164746">
    <property type="component" value="Chromosome 6"/>
</dbReference>